<dbReference type="GO" id="GO:0005762">
    <property type="term" value="C:mitochondrial large ribosomal subunit"/>
    <property type="evidence" value="ECO:0007669"/>
    <property type="project" value="InterPro"/>
</dbReference>
<evidence type="ECO:0000313" key="2">
    <source>
        <dbReference type="EMBL" id="ACO65595.1"/>
    </source>
</evidence>
<dbReference type="STRING" id="296587.C1ECJ9"/>
<reference evidence="2 3" key="1">
    <citation type="journal article" date="2009" name="Science">
        <title>Green evolution and dynamic adaptations revealed by genomes of the marine picoeukaryotes Micromonas.</title>
        <authorList>
            <person name="Worden A.Z."/>
            <person name="Lee J.H."/>
            <person name="Mock T."/>
            <person name="Rouze P."/>
            <person name="Simmons M.P."/>
            <person name="Aerts A.L."/>
            <person name="Allen A.E."/>
            <person name="Cuvelier M.L."/>
            <person name="Derelle E."/>
            <person name="Everett M.V."/>
            <person name="Foulon E."/>
            <person name="Grimwood J."/>
            <person name="Gundlach H."/>
            <person name="Henrissat B."/>
            <person name="Napoli C."/>
            <person name="McDonald S.M."/>
            <person name="Parker M.S."/>
            <person name="Rombauts S."/>
            <person name="Salamov A."/>
            <person name="Von Dassow P."/>
            <person name="Badger J.H."/>
            <person name="Coutinho P.M."/>
            <person name="Demir E."/>
            <person name="Dubchak I."/>
            <person name="Gentemann C."/>
            <person name="Eikrem W."/>
            <person name="Gready J.E."/>
            <person name="John U."/>
            <person name="Lanier W."/>
            <person name="Lindquist E.A."/>
            <person name="Lucas S."/>
            <person name="Mayer K.F."/>
            <person name="Moreau H."/>
            <person name="Not F."/>
            <person name="Otillar R."/>
            <person name="Panaud O."/>
            <person name="Pangilinan J."/>
            <person name="Paulsen I."/>
            <person name="Piegu B."/>
            <person name="Poliakov A."/>
            <person name="Robbens S."/>
            <person name="Schmutz J."/>
            <person name="Toulza E."/>
            <person name="Wyss T."/>
            <person name="Zelensky A."/>
            <person name="Zhou K."/>
            <person name="Armbrust E.V."/>
            <person name="Bhattacharya D."/>
            <person name="Goodenough U.W."/>
            <person name="Van de Peer Y."/>
            <person name="Grigoriev I.V."/>
        </authorList>
    </citation>
    <scope>NUCLEOTIDE SEQUENCE [LARGE SCALE GENOMIC DNA]</scope>
    <source>
        <strain evidence="3">RCC299 / NOUM17</strain>
    </source>
</reference>
<dbReference type="PANTHER" id="PTHR13359">
    <property type="entry name" value="39S RIBOSOMAL PROTEIN L40, MITOCHONDRIAL"/>
    <property type="match status" value="1"/>
</dbReference>
<dbReference type="RefSeq" id="XP_002504337.1">
    <property type="nucleotide sequence ID" value="XM_002504291.1"/>
</dbReference>
<feature type="region of interest" description="Disordered" evidence="1">
    <location>
        <begin position="14"/>
        <end position="43"/>
    </location>
</feature>
<accession>C1ECJ9</accession>
<dbReference type="Proteomes" id="UP000002009">
    <property type="component" value="Chromosome 9"/>
</dbReference>
<dbReference type="OMA" id="PANAIWG"/>
<dbReference type="GeneID" id="8246202"/>
<dbReference type="PANTHER" id="PTHR13359:SF2">
    <property type="entry name" value="LARGE RIBOSOMAL SUBUNIT PROTEIN ML40"/>
    <property type="match status" value="1"/>
</dbReference>
<dbReference type="InParanoid" id="C1ECJ9"/>
<feature type="compositionally biased region" description="Basic residues" evidence="1">
    <location>
        <begin position="17"/>
        <end position="32"/>
    </location>
</feature>
<organism evidence="2 3">
    <name type="scientific">Micromonas commoda (strain RCC299 / NOUM17 / CCMP2709)</name>
    <name type="common">Picoplanktonic green alga</name>
    <dbReference type="NCBI Taxonomy" id="296587"/>
    <lineage>
        <taxon>Eukaryota</taxon>
        <taxon>Viridiplantae</taxon>
        <taxon>Chlorophyta</taxon>
        <taxon>Mamiellophyceae</taxon>
        <taxon>Mamiellales</taxon>
        <taxon>Mamiellaceae</taxon>
        <taxon>Micromonas</taxon>
    </lineage>
</organism>
<proteinExistence type="predicted"/>
<keyword evidence="3" id="KW-1185">Reference proteome</keyword>
<protein>
    <submittedName>
        <fullName evidence="2">Uncharacterized protein</fullName>
    </submittedName>
</protein>
<evidence type="ECO:0000256" key="1">
    <source>
        <dbReference type="SAM" id="MobiDB-lite"/>
    </source>
</evidence>
<dbReference type="eggNOG" id="ENOG502QTQ1">
    <property type="taxonomic scope" value="Eukaryota"/>
</dbReference>
<dbReference type="OrthoDB" id="64875at2759"/>
<dbReference type="InterPro" id="IPR039145">
    <property type="entry name" value="Ribosomal_mL40_metazoa/plant"/>
</dbReference>
<dbReference type="AlphaFoldDB" id="C1ECJ9"/>
<gene>
    <name evidence="2" type="ORF">MICPUN_61444</name>
</gene>
<dbReference type="KEGG" id="mis:MICPUN_61444"/>
<dbReference type="EMBL" id="CP001329">
    <property type="protein sequence ID" value="ACO65595.1"/>
    <property type="molecule type" value="Genomic_DNA"/>
</dbReference>
<sequence>MAWETVASSWTSTQVRHMAKAAKKKQPVKKKAQGAPKAEVNPRMKAAVEQYKDMLFGAVPRLTKEQMAENISEEELKEFQLRAAEYSRKKMAQHRAFQKDINNKIRHKRAAIAALPPGYLRDHAETPDNTLFPLKRRLPGWDTPAIEGYYEEKQRAMEEAVMGGGDGAIGSAGPSR</sequence>
<name>C1ECJ9_MICCC</name>
<evidence type="ECO:0000313" key="3">
    <source>
        <dbReference type="Proteomes" id="UP000002009"/>
    </source>
</evidence>